<evidence type="ECO:0000313" key="2">
    <source>
        <dbReference type="Proteomes" id="UP000789901"/>
    </source>
</evidence>
<accession>A0ABN7XTV8</accession>
<dbReference type="EMBL" id="CAJVQB010169929">
    <property type="protein sequence ID" value="CAG8857354.1"/>
    <property type="molecule type" value="Genomic_DNA"/>
</dbReference>
<evidence type="ECO:0000313" key="1">
    <source>
        <dbReference type="EMBL" id="CAG8857354.1"/>
    </source>
</evidence>
<feature type="non-terminal residue" evidence="1">
    <location>
        <position position="1"/>
    </location>
</feature>
<reference evidence="1 2" key="1">
    <citation type="submission" date="2021-06" db="EMBL/GenBank/DDBJ databases">
        <authorList>
            <person name="Kallberg Y."/>
            <person name="Tangrot J."/>
            <person name="Rosling A."/>
        </authorList>
    </citation>
    <scope>NUCLEOTIDE SEQUENCE [LARGE SCALE GENOMIC DNA]</scope>
    <source>
        <strain evidence="1 2">120-4 pot B 10/14</strain>
    </source>
</reference>
<name>A0ABN7XTV8_GIGMA</name>
<feature type="non-terminal residue" evidence="1">
    <location>
        <position position="50"/>
    </location>
</feature>
<keyword evidence="2" id="KW-1185">Reference proteome</keyword>
<proteinExistence type="predicted"/>
<dbReference type="Proteomes" id="UP000789901">
    <property type="component" value="Unassembled WGS sequence"/>
</dbReference>
<protein>
    <submittedName>
        <fullName evidence="1">37530_t:CDS:1</fullName>
    </submittedName>
</protein>
<organism evidence="1 2">
    <name type="scientific">Gigaspora margarita</name>
    <dbReference type="NCBI Taxonomy" id="4874"/>
    <lineage>
        <taxon>Eukaryota</taxon>
        <taxon>Fungi</taxon>
        <taxon>Fungi incertae sedis</taxon>
        <taxon>Mucoromycota</taxon>
        <taxon>Glomeromycotina</taxon>
        <taxon>Glomeromycetes</taxon>
        <taxon>Diversisporales</taxon>
        <taxon>Gigasporaceae</taxon>
        <taxon>Gigaspora</taxon>
    </lineage>
</organism>
<sequence length="50" mass="5935">SPMSQALADLRRQIMLKHIKHLMYTPSTIMVGRREILQSHIKERLETTFK</sequence>
<gene>
    <name evidence="1" type="ORF">GMARGA_LOCUS46175</name>
</gene>
<comment type="caution">
    <text evidence="1">The sequence shown here is derived from an EMBL/GenBank/DDBJ whole genome shotgun (WGS) entry which is preliminary data.</text>
</comment>